<evidence type="ECO:0000256" key="5">
    <source>
        <dbReference type="ARBA" id="ARBA00022741"/>
    </source>
</evidence>
<evidence type="ECO:0000256" key="9">
    <source>
        <dbReference type="ARBA" id="ARBA00023125"/>
    </source>
</evidence>
<evidence type="ECO:0000256" key="4">
    <source>
        <dbReference type="ARBA" id="ARBA00022737"/>
    </source>
</evidence>
<keyword evidence="9" id="KW-0238">DNA-binding</keyword>
<dbReference type="GO" id="GO:0003700">
    <property type="term" value="F:DNA-binding transcription factor activity"/>
    <property type="evidence" value="ECO:0007669"/>
    <property type="project" value="InterPro"/>
</dbReference>
<evidence type="ECO:0000259" key="15">
    <source>
        <dbReference type="Pfam" id="PF23559"/>
    </source>
</evidence>
<dbReference type="GO" id="GO:0042742">
    <property type="term" value="P:defense response to bacterium"/>
    <property type="evidence" value="ECO:0007669"/>
    <property type="project" value="UniProtKB-ARBA"/>
</dbReference>
<evidence type="ECO:0000256" key="8">
    <source>
        <dbReference type="ARBA" id="ARBA00023054"/>
    </source>
</evidence>
<dbReference type="InterPro" id="IPR041118">
    <property type="entry name" value="Rx_N"/>
</dbReference>
<evidence type="ECO:0000259" key="12">
    <source>
        <dbReference type="Pfam" id="PF00931"/>
    </source>
</evidence>
<dbReference type="InterPro" id="IPR036388">
    <property type="entry name" value="WH-like_DNA-bd_sf"/>
</dbReference>
<dbReference type="EMBL" id="CM029041">
    <property type="protein sequence ID" value="KAG2630492.1"/>
    <property type="molecule type" value="Genomic_DNA"/>
</dbReference>
<evidence type="ECO:0000256" key="1">
    <source>
        <dbReference type="ARBA" id="ARBA00004123"/>
    </source>
</evidence>
<keyword evidence="6" id="KW-0611">Plant defense</keyword>
<keyword evidence="3" id="KW-0433">Leucine-rich repeat</keyword>
<feature type="domain" description="Disease resistance R13L4/SHOC-2-like LRR" evidence="16">
    <location>
        <begin position="556"/>
        <end position="923"/>
    </location>
</feature>
<feature type="domain" description="NB-ARC" evidence="12">
    <location>
        <begin position="194"/>
        <end position="364"/>
    </location>
</feature>
<comment type="caution">
    <text evidence="17">The sequence shown here is derived from an EMBL/GenBank/DDBJ whole genome shotgun (WGS) entry which is preliminary data.</text>
</comment>
<dbReference type="Proteomes" id="UP000823388">
    <property type="component" value="Chromosome 3K"/>
</dbReference>
<dbReference type="Pfam" id="PF23559">
    <property type="entry name" value="WHD_DRP"/>
    <property type="match status" value="1"/>
</dbReference>
<keyword evidence="11" id="KW-0539">Nucleus</keyword>
<dbReference type="Gene3D" id="1.10.10.10">
    <property type="entry name" value="Winged helix-like DNA-binding domain superfamily/Winged helix DNA-binding domain"/>
    <property type="match status" value="1"/>
</dbReference>
<dbReference type="GO" id="GO:0043531">
    <property type="term" value="F:ADP binding"/>
    <property type="evidence" value="ECO:0007669"/>
    <property type="project" value="InterPro"/>
</dbReference>
<dbReference type="Pfam" id="PF23598">
    <property type="entry name" value="LRR_14"/>
    <property type="match status" value="1"/>
</dbReference>
<evidence type="ECO:0000256" key="3">
    <source>
        <dbReference type="ARBA" id="ARBA00022614"/>
    </source>
</evidence>
<keyword evidence="10" id="KW-0804">Transcription</keyword>
<protein>
    <submittedName>
        <fullName evidence="17">Uncharacterized protein</fullName>
    </submittedName>
</protein>
<dbReference type="InterPro" id="IPR044974">
    <property type="entry name" value="Disease_R_plants"/>
</dbReference>
<dbReference type="InterPro" id="IPR002182">
    <property type="entry name" value="NB-ARC"/>
</dbReference>
<proteinExistence type="inferred from homology"/>
<dbReference type="InterPro" id="IPR055414">
    <property type="entry name" value="LRR_R13L4/SHOC2-like"/>
</dbReference>
<dbReference type="PRINTS" id="PR00364">
    <property type="entry name" value="DISEASERSIST"/>
</dbReference>
<feature type="non-terminal residue" evidence="17">
    <location>
        <position position="1024"/>
    </location>
</feature>
<evidence type="ECO:0000256" key="7">
    <source>
        <dbReference type="ARBA" id="ARBA00023015"/>
    </source>
</evidence>
<dbReference type="Gene3D" id="1.20.5.4130">
    <property type="match status" value="1"/>
</dbReference>
<dbReference type="SUPFAM" id="SSF52058">
    <property type="entry name" value="L domain-like"/>
    <property type="match status" value="1"/>
</dbReference>
<dbReference type="GO" id="GO:0005634">
    <property type="term" value="C:nucleus"/>
    <property type="evidence" value="ECO:0007669"/>
    <property type="project" value="UniProtKB-SubCell"/>
</dbReference>
<dbReference type="InterPro" id="IPR058922">
    <property type="entry name" value="WHD_DRP"/>
</dbReference>
<dbReference type="PANTHER" id="PTHR23155:SF1094">
    <property type="entry name" value="OS11G0686400 PROTEIN"/>
    <property type="match status" value="1"/>
</dbReference>
<keyword evidence="5" id="KW-0547">Nucleotide-binding</keyword>
<name>A0A8T0V209_PANVG</name>
<feature type="domain" description="Disease resistance N-terminal" evidence="14">
    <location>
        <begin position="26"/>
        <end position="101"/>
    </location>
</feature>
<evidence type="ECO:0000259" key="13">
    <source>
        <dbReference type="Pfam" id="PF03106"/>
    </source>
</evidence>
<keyword evidence="18" id="KW-1185">Reference proteome</keyword>
<organism evidence="17 18">
    <name type="scientific">Panicum virgatum</name>
    <name type="common">Blackwell switchgrass</name>
    <dbReference type="NCBI Taxonomy" id="38727"/>
    <lineage>
        <taxon>Eukaryota</taxon>
        <taxon>Viridiplantae</taxon>
        <taxon>Streptophyta</taxon>
        <taxon>Embryophyta</taxon>
        <taxon>Tracheophyta</taxon>
        <taxon>Spermatophyta</taxon>
        <taxon>Magnoliopsida</taxon>
        <taxon>Liliopsida</taxon>
        <taxon>Poales</taxon>
        <taxon>Poaceae</taxon>
        <taxon>PACMAD clade</taxon>
        <taxon>Panicoideae</taxon>
        <taxon>Panicodae</taxon>
        <taxon>Paniceae</taxon>
        <taxon>Panicinae</taxon>
        <taxon>Panicum</taxon>
        <taxon>Panicum sect. Hiantes</taxon>
    </lineage>
</organism>
<dbReference type="SUPFAM" id="SSF52540">
    <property type="entry name" value="P-loop containing nucleoside triphosphate hydrolases"/>
    <property type="match status" value="1"/>
</dbReference>
<evidence type="ECO:0000313" key="18">
    <source>
        <dbReference type="Proteomes" id="UP000823388"/>
    </source>
</evidence>
<dbReference type="SUPFAM" id="SSF118290">
    <property type="entry name" value="WRKY DNA-binding domain"/>
    <property type="match status" value="1"/>
</dbReference>
<dbReference type="Gene3D" id="2.20.25.80">
    <property type="entry name" value="WRKY domain"/>
    <property type="match status" value="1"/>
</dbReference>
<dbReference type="Pfam" id="PF18052">
    <property type="entry name" value="Rx_N"/>
    <property type="match status" value="1"/>
</dbReference>
<feature type="domain" description="WRKY" evidence="13">
    <location>
        <begin position="1006"/>
        <end position="1023"/>
    </location>
</feature>
<accession>A0A8T0V209</accession>
<keyword evidence="8" id="KW-0175">Coiled coil</keyword>
<gene>
    <name evidence="17" type="ORF">PVAP13_3KG567450</name>
</gene>
<evidence type="ECO:0000313" key="17">
    <source>
        <dbReference type="EMBL" id="KAG2630492.1"/>
    </source>
</evidence>
<dbReference type="GO" id="GO:0043565">
    <property type="term" value="F:sequence-specific DNA binding"/>
    <property type="evidence" value="ECO:0007669"/>
    <property type="project" value="InterPro"/>
</dbReference>
<dbReference type="AlphaFoldDB" id="A0A8T0V209"/>
<comment type="subcellular location">
    <subcellularLocation>
        <location evidence="1">Nucleus</location>
    </subcellularLocation>
</comment>
<evidence type="ECO:0000256" key="6">
    <source>
        <dbReference type="ARBA" id="ARBA00022821"/>
    </source>
</evidence>
<dbReference type="InterPro" id="IPR003657">
    <property type="entry name" value="WRKY_dom"/>
</dbReference>
<dbReference type="PANTHER" id="PTHR23155">
    <property type="entry name" value="DISEASE RESISTANCE PROTEIN RP"/>
    <property type="match status" value="1"/>
</dbReference>
<dbReference type="InterPro" id="IPR036576">
    <property type="entry name" value="WRKY_dom_sf"/>
</dbReference>
<keyword evidence="7" id="KW-0805">Transcription regulation</keyword>
<dbReference type="InterPro" id="IPR027417">
    <property type="entry name" value="P-loop_NTPase"/>
</dbReference>
<dbReference type="GO" id="GO:0002758">
    <property type="term" value="P:innate immune response-activating signaling pathway"/>
    <property type="evidence" value="ECO:0007669"/>
    <property type="project" value="UniProtKB-ARBA"/>
</dbReference>
<dbReference type="InterPro" id="IPR032675">
    <property type="entry name" value="LRR_dom_sf"/>
</dbReference>
<comment type="similarity">
    <text evidence="2">Belongs to the disease resistance NB-LRR family.</text>
</comment>
<dbReference type="Gene3D" id="3.80.10.10">
    <property type="entry name" value="Ribonuclease Inhibitor"/>
    <property type="match status" value="1"/>
</dbReference>
<keyword evidence="4" id="KW-0677">Repeat</keyword>
<evidence type="ECO:0000259" key="16">
    <source>
        <dbReference type="Pfam" id="PF23598"/>
    </source>
</evidence>
<dbReference type="Pfam" id="PF03106">
    <property type="entry name" value="WRKY"/>
    <property type="match status" value="1"/>
</dbReference>
<dbReference type="GO" id="GO:0009626">
    <property type="term" value="P:plant-type hypersensitive response"/>
    <property type="evidence" value="ECO:0007669"/>
    <property type="project" value="UniProtKB-ARBA"/>
</dbReference>
<sequence length="1024" mass="115760">MLLGLGEISSMEAPTSPLGGTILKLPGKLDRLLRHGCALPKGVVDEIPLIKLDLEKIIGISSNLQEDDHAMMVRCWRKEARELSYDMEDFLDQYEHAAAMNCARSIRGREITRRRKSRRTLPWIREKLRQRLWMANKIREFSERAQEALERHRLYNLDAIAGSASFSCTDGAYPTSWNGTPCGEDKAYVAIDAAMEELEELLMMTHNQGHQKLQVVSIVGFGGIGKTTLAMELYRELGQQFECRAFVRTSQKPDMRRIFISMLSQVRPHQPPDNWTVHGLISTIRTHLQDKRYLIIVEDLWTTSTWDIVKHALPDSNCCSRILTTTEFEDLALQSCDHDPKYVYKMQPLGEDNSRKLFFSSVFGPQDECPPELREISHDIIRKCGGKQDRWDYVNKAIGYSLLTNPTWEGMKQIFDLSYNNLPQHLKACILYTGLYEEDIVIWKDDLVNQWLAEGFIQATEGQDKKEIARSFFDRLINGKLILPVDVNKNGEVLSCTIHHMALNLVIRCKSIEENFVTAIHHSQATTTLADKVRRLSLQFGNAEDAITPPNMRLSHVRTLVFWGVFKCLPSVVQFRLLQVLILHFWGDKDSISFDITTISELFRLRYLKVTSNVTLELRTQMRGLKSLETLTIDARVSSVPSDIVHLPGLLHLSLPAETNLPNGIGHMTSLRTLGCFDICSNSIENVQSLSMLTNLEDLQLTCSTVQTENLNSKMQFALKLILGRLSNLKTLTLASRAPSYAKSVGATGMIISGGFSTLSSAQALLRTLEVSPQICIFFYTPKWFGQLRELCVLNFGVRRIDRDGVDILGGLPSLSVLTLYVQTKPAARIVIGKTGFPVIKYFRFKCCDALLEFEEGAMPNLRKLKLAFNANSNSDQQSTMPVGNEYLSELKEVSAKIGGVGPEESHRRAADLAVRDAIRVHARFQRVNAQCVKQIIECKDDQSSVTTVGYSDDHSSVTTVGRRPMLGNKLLPLFQIISRLGFSRFIDIIMHLDIMQTVTASPHSDGYQWRKYGQKEIADTQFL</sequence>
<evidence type="ECO:0000256" key="11">
    <source>
        <dbReference type="ARBA" id="ARBA00023242"/>
    </source>
</evidence>
<feature type="domain" description="Disease resistance protein winged helix" evidence="15">
    <location>
        <begin position="435"/>
        <end position="505"/>
    </location>
</feature>
<evidence type="ECO:0000256" key="10">
    <source>
        <dbReference type="ARBA" id="ARBA00023163"/>
    </source>
</evidence>
<evidence type="ECO:0000259" key="14">
    <source>
        <dbReference type="Pfam" id="PF18052"/>
    </source>
</evidence>
<reference evidence="17" key="1">
    <citation type="submission" date="2020-05" db="EMBL/GenBank/DDBJ databases">
        <title>WGS assembly of Panicum virgatum.</title>
        <authorList>
            <person name="Lovell J.T."/>
            <person name="Jenkins J."/>
            <person name="Shu S."/>
            <person name="Juenger T.E."/>
            <person name="Schmutz J."/>
        </authorList>
    </citation>
    <scope>NUCLEOTIDE SEQUENCE</scope>
    <source>
        <strain evidence="17">AP13</strain>
    </source>
</reference>
<dbReference type="Gene3D" id="3.40.50.300">
    <property type="entry name" value="P-loop containing nucleotide triphosphate hydrolases"/>
    <property type="match status" value="1"/>
</dbReference>
<evidence type="ECO:0000256" key="2">
    <source>
        <dbReference type="ARBA" id="ARBA00008894"/>
    </source>
</evidence>
<dbReference type="FunFam" id="1.10.10.10:FF:000322">
    <property type="entry name" value="Probable disease resistance protein At1g63360"/>
    <property type="match status" value="1"/>
</dbReference>
<dbReference type="Pfam" id="PF00931">
    <property type="entry name" value="NB-ARC"/>
    <property type="match status" value="1"/>
</dbReference>